<dbReference type="OrthoDB" id="9769898at2"/>
<dbReference type="PANTHER" id="PTHR33361">
    <property type="entry name" value="GLR0591 PROTEIN"/>
    <property type="match status" value="1"/>
</dbReference>
<dbReference type="PANTHER" id="PTHR33361:SF15">
    <property type="entry name" value="DUF885 FAMILY LIPOPROTEIN"/>
    <property type="match status" value="1"/>
</dbReference>
<accession>A0A5C8KZY3</accession>
<organism evidence="2 3">
    <name type="scientific">Alkalisalibacterium limincola</name>
    <dbReference type="NCBI Taxonomy" id="2699169"/>
    <lineage>
        <taxon>Bacteria</taxon>
        <taxon>Pseudomonadati</taxon>
        <taxon>Pseudomonadota</taxon>
        <taxon>Gammaproteobacteria</taxon>
        <taxon>Lysobacterales</taxon>
        <taxon>Lysobacteraceae</taxon>
        <taxon>Alkalisalibacterium</taxon>
    </lineage>
</organism>
<keyword evidence="1" id="KW-0732">Signal</keyword>
<comment type="caution">
    <text evidence="2">The sequence shown here is derived from an EMBL/GenBank/DDBJ whole genome shotgun (WGS) entry which is preliminary data.</text>
</comment>
<feature type="chain" id="PRO_5022721251" evidence="1">
    <location>
        <begin position="24"/>
        <end position="598"/>
    </location>
</feature>
<protein>
    <submittedName>
        <fullName evidence="2">DUF885 domain-containing protein</fullName>
    </submittedName>
</protein>
<feature type="signal peptide" evidence="1">
    <location>
        <begin position="1"/>
        <end position="23"/>
    </location>
</feature>
<proteinExistence type="predicted"/>
<dbReference type="Proteomes" id="UP000321248">
    <property type="component" value="Unassembled WGS sequence"/>
</dbReference>
<dbReference type="EMBL" id="VRTS01000001">
    <property type="protein sequence ID" value="TXK66012.1"/>
    <property type="molecule type" value="Genomic_DNA"/>
</dbReference>
<evidence type="ECO:0000313" key="3">
    <source>
        <dbReference type="Proteomes" id="UP000321248"/>
    </source>
</evidence>
<sequence length="598" mass="67363">MTKTLKPFLALVALLAIALALTACGPARTTGADEPRIAGPGQPQDFAAFSEDLMMRMLARSPEWSIFAGRYDDAGEVTIPDAAQRQDELAFVEASLQALAAWDPEALTPDQRIDHMLLVNRLESTRWYQTTFLGWQWMPSSYNVAGPIGLLLNTPYASEEERLRTVMSRLRQVPAYYAAARANIDGPTLEHTRLAITQNRGALGLLGDSLSERVQASGLDPSEVGEFEGVRTAAVAAIEGFVSHLEQLADRLEGRDDVRSFRIGAELYEPKFKYDIQSGFSARELHERALAEKDRLHGDMDAVAVQLWPKYFPDAPMPGDRLDRIGRLIDHLSNRHVAREEFIPEIKRQIPLLAAFVDEHGLVEQDPSRPLVVRETPEYMRGGGAGASISAPGPFNPTADTYYNVTPLDGYSDEEAASYLREYNHWVLQILNIHEAIPGHYTQLLHANKSPSLIKSLLRNGAMIEGWAVYSERMMLEEGWGNDEPEMWLMYGKWNLRVVTNAILDYAVHVEGMEREAAMDLLMRQAFQERTEAENKWRRVTLSQVQLTSYFSGYAEIYDFRERVKQQQGDDFDLRAFHDRFLSFGNAPVPAIIELMAE</sequence>
<dbReference type="Pfam" id="PF05960">
    <property type="entry name" value="DUF885"/>
    <property type="match status" value="1"/>
</dbReference>
<reference evidence="2 3" key="1">
    <citation type="submission" date="2019-08" db="EMBL/GenBank/DDBJ databases">
        <authorList>
            <person name="Karlyshev A.V."/>
        </authorList>
    </citation>
    <scope>NUCLEOTIDE SEQUENCE [LARGE SCALE GENOMIC DNA]</scope>
    <source>
        <strain evidence="2 3">Alg18-2.2</strain>
    </source>
</reference>
<dbReference type="AlphaFoldDB" id="A0A5C8KZY3"/>
<gene>
    <name evidence="2" type="ORF">FU658_02840</name>
</gene>
<evidence type="ECO:0000256" key="1">
    <source>
        <dbReference type="SAM" id="SignalP"/>
    </source>
</evidence>
<name>A0A5C8KZY3_9GAMM</name>
<dbReference type="InterPro" id="IPR010281">
    <property type="entry name" value="DUF885"/>
</dbReference>
<dbReference type="RefSeq" id="WP_147890685.1">
    <property type="nucleotide sequence ID" value="NZ_VRTS01000001.1"/>
</dbReference>
<evidence type="ECO:0000313" key="2">
    <source>
        <dbReference type="EMBL" id="TXK66012.1"/>
    </source>
</evidence>
<dbReference type="PROSITE" id="PS51257">
    <property type="entry name" value="PROKAR_LIPOPROTEIN"/>
    <property type="match status" value="1"/>
</dbReference>
<keyword evidence="3" id="KW-1185">Reference proteome</keyword>